<comment type="caution">
    <text evidence="1">The sequence shown here is derived from an EMBL/GenBank/DDBJ whole genome shotgun (WGS) entry which is preliminary data.</text>
</comment>
<evidence type="ECO:0000313" key="2">
    <source>
        <dbReference type="Proteomes" id="UP001189429"/>
    </source>
</evidence>
<dbReference type="Proteomes" id="UP001189429">
    <property type="component" value="Unassembled WGS sequence"/>
</dbReference>
<accession>A0ABN9WY85</accession>
<name>A0ABN9WY85_9DINO</name>
<reference evidence="1" key="1">
    <citation type="submission" date="2023-10" db="EMBL/GenBank/DDBJ databases">
        <authorList>
            <person name="Chen Y."/>
            <person name="Shah S."/>
            <person name="Dougan E. K."/>
            <person name="Thang M."/>
            <person name="Chan C."/>
        </authorList>
    </citation>
    <scope>NUCLEOTIDE SEQUENCE [LARGE SCALE GENOMIC DNA]</scope>
</reference>
<dbReference type="EMBL" id="CAUYUJ010019308">
    <property type="protein sequence ID" value="CAK0890162.1"/>
    <property type="molecule type" value="Genomic_DNA"/>
</dbReference>
<evidence type="ECO:0000313" key="1">
    <source>
        <dbReference type="EMBL" id="CAK0890162.1"/>
    </source>
</evidence>
<organism evidence="1 2">
    <name type="scientific">Prorocentrum cordatum</name>
    <dbReference type="NCBI Taxonomy" id="2364126"/>
    <lineage>
        <taxon>Eukaryota</taxon>
        <taxon>Sar</taxon>
        <taxon>Alveolata</taxon>
        <taxon>Dinophyceae</taxon>
        <taxon>Prorocentrales</taxon>
        <taxon>Prorocentraceae</taxon>
        <taxon>Prorocentrum</taxon>
    </lineage>
</organism>
<protein>
    <submittedName>
        <fullName evidence="1">Uncharacterized protein</fullName>
    </submittedName>
</protein>
<gene>
    <name evidence="1" type="ORF">PCOR1329_LOCUS70460</name>
</gene>
<proteinExistence type="predicted"/>
<sequence>MGLNASSGSGGGFEIQAPPPSNYLKSYGELFPGYPPPAPLASRTHQDFEADAPHELRAALRRSRGTDTIMCGASLGDSGVTCGVHLFDDPKSGAPYVVPVALPTGLRAASRSDLAGGAPSEDASSLELGYVDRLLAVPFLVAYKAFMKPHRDGL</sequence>
<keyword evidence="2" id="KW-1185">Reference proteome</keyword>